<reference evidence="2 3" key="1">
    <citation type="submission" date="2019-03" db="EMBL/GenBank/DDBJ databases">
        <title>Arenimonas daejeonensis sp. nov., isolated from compost.</title>
        <authorList>
            <person name="Jeon C.O."/>
        </authorList>
    </citation>
    <scope>NUCLEOTIDE SEQUENCE [LARGE SCALE GENOMIC DNA]</scope>
    <source>
        <strain evidence="2 3">R29</strain>
    </source>
</reference>
<accession>A0A5C4RRR3</accession>
<name>A0A5C4RRR3_9GAMM</name>
<sequence length="160" mass="16967">MLSMKAKYALRALATLALHGPGQLQARRIAQDAGVPGKFLEAILVDLRNAGLVESRRGTQGGHRLARDPESITLGEVVRVVDGPIAPIRCASITAYRPCEDCPDPGRCAVRLLMGEVRTAMSAVVDHRSLAQFARDSARLAAPLSPAGPAEEAPWIPASP</sequence>
<dbReference type="PANTHER" id="PTHR33221:SF5">
    <property type="entry name" value="HTH-TYPE TRANSCRIPTIONAL REGULATOR ISCR"/>
    <property type="match status" value="1"/>
</dbReference>
<dbReference type="InterPro" id="IPR036390">
    <property type="entry name" value="WH_DNA-bd_sf"/>
</dbReference>
<evidence type="ECO:0000313" key="2">
    <source>
        <dbReference type="EMBL" id="TNJ33655.1"/>
    </source>
</evidence>
<protein>
    <submittedName>
        <fullName evidence="2">Rrf2 family transcriptional regulator</fullName>
    </submittedName>
</protein>
<dbReference type="InterPro" id="IPR036388">
    <property type="entry name" value="WH-like_DNA-bd_sf"/>
</dbReference>
<dbReference type="SUPFAM" id="SSF46785">
    <property type="entry name" value="Winged helix' DNA-binding domain"/>
    <property type="match status" value="1"/>
</dbReference>
<evidence type="ECO:0000256" key="1">
    <source>
        <dbReference type="ARBA" id="ARBA00023125"/>
    </source>
</evidence>
<dbReference type="EMBL" id="SMDR01000002">
    <property type="protein sequence ID" value="TNJ33655.1"/>
    <property type="molecule type" value="Genomic_DNA"/>
</dbReference>
<proteinExistence type="predicted"/>
<dbReference type="NCBIfam" id="TIGR00738">
    <property type="entry name" value="rrf2_super"/>
    <property type="match status" value="1"/>
</dbReference>
<dbReference type="GO" id="GO:0003677">
    <property type="term" value="F:DNA binding"/>
    <property type="evidence" value="ECO:0007669"/>
    <property type="project" value="UniProtKB-KW"/>
</dbReference>
<dbReference type="Proteomes" id="UP000305760">
    <property type="component" value="Unassembled WGS sequence"/>
</dbReference>
<evidence type="ECO:0000313" key="3">
    <source>
        <dbReference type="Proteomes" id="UP000305760"/>
    </source>
</evidence>
<keyword evidence="3" id="KW-1185">Reference proteome</keyword>
<comment type="caution">
    <text evidence="2">The sequence shown here is derived from an EMBL/GenBank/DDBJ whole genome shotgun (WGS) entry which is preliminary data.</text>
</comment>
<dbReference type="OrthoDB" id="9808360at2"/>
<dbReference type="GO" id="GO:0003700">
    <property type="term" value="F:DNA-binding transcription factor activity"/>
    <property type="evidence" value="ECO:0007669"/>
    <property type="project" value="TreeGrafter"/>
</dbReference>
<dbReference type="Gene3D" id="1.10.10.10">
    <property type="entry name" value="Winged helix-like DNA-binding domain superfamily/Winged helix DNA-binding domain"/>
    <property type="match status" value="1"/>
</dbReference>
<dbReference type="GO" id="GO:0005829">
    <property type="term" value="C:cytosol"/>
    <property type="evidence" value="ECO:0007669"/>
    <property type="project" value="TreeGrafter"/>
</dbReference>
<organism evidence="2 3">
    <name type="scientific">Arenimonas terrae</name>
    <dbReference type="NCBI Taxonomy" id="2546226"/>
    <lineage>
        <taxon>Bacteria</taxon>
        <taxon>Pseudomonadati</taxon>
        <taxon>Pseudomonadota</taxon>
        <taxon>Gammaproteobacteria</taxon>
        <taxon>Lysobacterales</taxon>
        <taxon>Lysobacteraceae</taxon>
        <taxon>Arenimonas</taxon>
    </lineage>
</organism>
<dbReference type="PROSITE" id="PS51197">
    <property type="entry name" value="HTH_RRF2_2"/>
    <property type="match status" value="1"/>
</dbReference>
<dbReference type="Pfam" id="PF02082">
    <property type="entry name" value="Rrf2"/>
    <property type="match status" value="1"/>
</dbReference>
<keyword evidence="1" id="KW-0238">DNA-binding</keyword>
<dbReference type="PANTHER" id="PTHR33221">
    <property type="entry name" value="WINGED HELIX-TURN-HELIX TRANSCRIPTIONAL REGULATOR, RRF2 FAMILY"/>
    <property type="match status" value="1"/>
</dbReference>
<dbReference type="InterPro" id="IPR000944">
    <property type="entry name" value="Tscrpt_reg_Rrf2"/>
</dbReference>
<dbReference type="AlphaFoldDB" id="A0A5C4RRR3"/>
<gene>
    <name evidence="2" type="ORF">E1B00_09935</name>
</gene>